<dbReference type="SMART" id="SM00937">
    <property type="entry name" value="PCRF"/>
    <property type="match status" value="1"/>
</dbReference>
<evidence type="ECO:0000256" key="2">
    <source>
        <dbReference type="ARBA" id="ARBA00022481"/>
    </source>
</evidence>
<dbReference type="GO" id="GO:0005737">
    <property type="term" value="C:cytoplasm"/>
    <property type="evidence" value="ECO:0007669"/>
    <property type="project" value="UniProtKB-SubCell"/>
</dbReference>
<dbReference type="SUPFAM" id="SSF75620">
    <property type="entry name" value="Release factor"/>
    <property type="match status" value="1"/>
</dbReference>
<dbReference type="Gene3D" id="3.30.70.1660">
    <property type="match status" value="1"/>
</dbReference>
<dbReference type="HAMAP" id="MF_00094">
    <property type="entry name" value="Rel_fac_2"/>
    <property type="match status" value="1"/>
</dbReference>
<dbReference type="PROSITE" id="PS00745">
    <property type="entry name" value="RF_PROK_I"/>
    <property type="match status" value="1"/>
</dbReference>
<feature type="domain" description="Prokaryotic-type class I peptide chain release factors" evidence="7">
    <location>
        <begin position="219"/>
        <end position="235"/>
    </location>
</feature>
<dbReference type="Pfam" id="PF00472">
    <property type="entry name" value="RF-1"/>
    <property type="match status" value="1"/>
</dbReference>
<accession>A0A1F5WDK6</accession>
<dbReference type="InterPro" id="IPR004374">
    <property type="entry name" value="PrfB"/>
</dbReference>
<dbReference type="InterPro" id="IPR000352">
    <property type="entry name" value="Pep_chain_release_fac_I"/>
</dbReference>
<comment type="caution">
    <text evidence="8">The sequence shown here is derived from an EMBL/GenBank/DDBJ whole genome shotgun (WGS) entry which is preliminary data.</text>
</comment>
<comment type="function">
    <text evidence="4">Peptide chain release factor 2 directs the termination of translation in response to the peptide chain termination codons UGA and UAA.</text>
</comment>
<reference evidence="8 9" key="1">
    <citation type="journal article" date="2016" name="Nat. Commun.">
        <title>Thousands of microbial genomes shed light on interconnected biogeochemical processes in an aquifer system.</title>
        <authorList>
            <person name="Anantharaman K."/>
            <person name="Brown C.T."/>
            <person name="Hug L.A."/>
            <person name="Sharon I."/>
            <person name="Castelle C.J."/>
            <person name="Probst A.J."/>
            <person name="Thomas B.C."/>
            <person name="Singh A."/>
            <person name="Wilkins M.J."/>
            <person name="Karaoz U."/>
            <person name="Brodie E.L."/>
            <person name="Williams K.H."/>
            <person name="Hubbard S.S."/>
            <person name="Banfield J.F."/>
        </authorList>
    </citation>
    <scope>NUCLEOTIDE SEQUENCE [LARGE SCALE GENOMIC DNA]</scope>
</reference>
<comment type="subcellular location">
    <subcellularLocation>
        <location evidence="4">Cytoplasm</location>
    </subcellularLocation>
</comment>
<evidence type="ECO:0000256" key="4">
    <source>
        <dbReference type="HAMAP-Rule" id="MF_00094"/>
    </source>
</evidence>
<dbReference type="Pfam" id="PF03462">
    <property type="entry name" value="PCRF"/>
    <property type="match status" value="1"/>
</dbReference>
<organism evidence="8 9">
    <name type="scientific">Candidatus Giovannonibacteria bacterium RIFCSPHIGHO2_02_FULL_46_20</name>
    <dbReference type="NCBI Taxonomy" id="1798338"/>
    <lineage>
        <taxon>Bacteria</taxon>
        <taxon>Candidatus Giovannoniibacteriota</taxon>
    </lineage>
</organism>
<evidence type="ECO:0000259" key="7">
    <source>
        <dbReference type="PROSITE" id="PS00745"/>
    </source>
</evidence>
<dbReference type="InterPro" id="IPR005139">
    <property type="entry name" value="PCRF"/>
</dbReference>
<dbReference type="PANTHER" id="PTHR43116:SF3">
    <property type="entry name" value="CLASS I PEPTIDE CHAIN RELEASE FACTOR"/>
    <property type="match status" value="1"/>
</dbReference>
<evidence type="ECO:0000256" key="1">
    <source>
        <dbReference type="ARBA" id="ARBA00010835"/>
    </source>
</evidence>
<comment type="PTM">
    <text evidence="4">Methylated by PrmC. Methylation increases the termination efficiency of RF2.</text>
</comment>
<dbReference type="Proteomes" id="UP000178406">
    <property type="component" value="Unassembled WGS sequence"/>
</dbReference>
<name>A0A1F5WDK6_9BACT</name>
<protein>
    <recommendedName>
        <fullName evidence="4 5">Peptide chain release factor 2</fullName>
        <shortName evidence="4">RF-2</shortName>
    </recommendedName>
</protein>
<dbReference type="Gene3D" id="1.20.58.410">
    <property type="entry name" value="Release factor"/>
    <property type="match status" value="1"/>
</dbReference>
<dbReference type="GO" id="GO:0016149">
    <property type="term" value="F:translation release factor activity, codon specific"/>
    <property type="evidence" value="ECO:0007669"/>
    <property type="project" value="UniProtKB-UniRule"/>
</dbReference>
<proteinExistence type="inferred from homology"/>
<dbReference type="NCBIfam" id="TIGR00020">
    <property type="entry name" value="prfB"/>
    <property type="match status" value="1"/>
</dbReference>
<evidence type="ECO:0000313" key="8">
    <source>
        <dbReference type="EMBL" id="OGF73660.1"/>
    </source>
</evidence>
<keyword evidence="6" id="KW-0175">Coiled coil</keyword>
<feature type="coiled-coil region" evidence="6">
    <location>
        <begin position="27"/>
        <end position="54"/>
    </location>
</feature>
<feature type="modified residue" description="N5-methylglutamine" evidence="4">
    <location>
        <position position="226"/>
    </location>
</feature>
<dbReference type="Gene3D" id="3.30.160.20">
    <property type="match status" value="1"/>
</dbReference>
<gene>
    <name evidence="4" type="primary">prfB</name>
    <name evidence="8" type="ORF">A3J56_00135</name>
</gene>
<keyword evidence="3 4" id="KW-0648">Protein biosynthesis</keyword>
<evidence type="ECO:0000256" key="3">
    <source>
        <dbReference type="ARBA" id="ARBA00022917"/>
    </source>
</evidence>
<evidence type="ECO:0000256" key="5">
    <source>
        <dbReference type="NCBIfam" id="TIGR00020"/>
    </source>
</evidence>
<dbReference type="InterPro" id="IPR045853">
    <property type="entry name" value="Pep_chain_release_fac_I_sf"/>
</dbReference>
<evidence type="ECO:0000256" key="6">
    <source>
        <dbReference type="SAM" id="Coils"/>
    </source>
</evidence>
<dbReference type="STRING" id="1798338.A3J56_00135"/>
<comment type="similarity">
    <text evidence="1 4">Belongs to the prokaryotic/mitochondrial release factor family.</text>
</comment>
<dbReference type="PANTHER" id="PTHR43116">
    <property type="entry name" value="PEPTIDE CHAIN RELEASE FACTOR 2"/>
    <property type="match status" value="1"/>
</dbReference>
<dbReference type="EMBL" id="MFHQ01000038">
    <property type="protein sequence ID" value="OGF73660.1"/>
    <property type="molecule type" value="Genomic_DNA"/>
</dbReference>
<dbReference type="AlphaFoldDB" id="A0A1F5WDK6"/>
<keyword evidence="4" id="KW-0963">Cytoplasm</keyword>
<evidence type="ECO:0000313" key="9">
    <source>
        <dbReference type="Proteomes" id="UP000178406"/>
    </source>
</evidence>
<keyword evidence="2 4" id="KW-0488">Methylation</keyword>
<sequence>MRQKKEDIVRLEQQTHDPNFWGVPENARRITQEIADAKTEVAAWEKICVEAEELRELADIAISSNDASFPGEVERQLEALAREFQRMEHTRFFVGKYDRGNAVLTIYAGAGGDDAEDWARILLEMYERYTVKRGWHIKRLHVHATELGGIRNASVLVDGRFCYGYLKKEFGVHRLVRISPFDANKRRHTSFALVEVLPEINDPAEVPIKDDDVEISFARAGGPGGQNVNKRETAVRITHNPTGITVHASAERSQEANRKHALSILRAKIYELEHAKTAEERSRARGGALPQNEWGHQIRSYVFHPYHMVKDHRTGAETSDVEGVLNGELDKFIEAELTQ</sequence>